<name>A0A2A2LZG6_9BILA</name>
<dbReference type="SUPFAM" id="SSF50978">
    <property type="entry name" value="WD40 repeat-like"/>
    <property type="match status" value="1"/>
</dbReference>
<dbReference type="GO" id="GO:0005929">
    <property type="term" value="C:cilium"/>
    <property type="evidence" value="ECO:0007669"/>
    <property type="project" value="GOC"/>
</dbReference>
<dbReference type="GO" id="GO:0045503">
    <property type="term" value="F:dynein light chain binding"/>
    <property type="evidence" value="ECO:0007669"/>
    <property type="project" value="InterPro"/>
</dbReference>
<dbReference type="PANTHER" id="PTHR16022:SF0">
    <property type="entry name" value="CYTOPLASMIC DYNEIN 2 INTERMEDIATE CHAIN 1"/>
    <property type="match status" value="1"/>
</dbReference>
<evidence type="ECO:0008006" key="4">
    <source>
        <dbReference type="Google" id="ProtNLM"/>
    </source>
</evidence>
<dbReference type="InterPro" id="IPR042505">
    <property type="entry name" value="DYNC2I1"/>
</dbReference>
<feature type="compositionally biased region" description="Basic and acidic residues" evidence="1">
    <location>
        <begin position="99"/>
        <end position="112"/>
    </location>
</feature>
<dbReference type="AlphaFoldDB" id="A0A2A2LZG6"/>
<keyword evidence="3" id="KW-1185">Reference proteome</keyword>
<feature type="region of interest" description="Disordered" evidence="1">
    <location>
        <begin position="1"/>
        <end position="147"/>
    </location>
</feature>
<dbReference type="Gene3D" id="2.130.10.10">
    <property type="entry name" value="YVTN repeat-like/Quinoprotein amine dehydrogenase"/>
    <property type="match status" value="1"/>
</dbReference>
<dbReference type="InterPro" id="IPR036322">
    <property type="entry name" value="WD40_repeat_dom_sf"/>
</dbReference>
<organism evidence="2 3">
    <name type="scientific">Diploscapter pachys</name>
    <dbReference type="NCBI Taxonomy" id="2018661"/>
    <lineage>
        <taxon>Eukaryota</taxon>
        <taxon>Metazoa</taxon>
        <taxon>Ecdysozoa</taxon>
        <taxon>Nematoda</taxon>
        <taxon>Chromadorea</taxon>
        <taxon>Rhabditida</taxon>
        <taxon>Rhabditina</taxon>
        <taxon>Rhabditomorpha</taxon>
        <taxon>Rhabditoidea</taxon>
        <taxon>Rhabditidae</taxon>
        <taxon>Diploscapter</taxon>
    </lineage>
</organism>
<dbReference type="GO" id="GO:0045504">
    <property type="term" value="F:dynein heavy chain binding"/>
    <property type="evidence" value="ECO:0007669"/>
    <property type="project" value="InterPro"/>
</dbReference>
<dbReference type="STRING" id="2018661.A0A2A2LZG6"/>
<evidence type="ECO:0000313" key="3">
    <source>
        <dbReference type="Proteomes" id="UP000218231"/>
    </source>
</evidence>
<evidence type="ECO:0000256" key="1">
    <source>
        <dbReference type="SAM" id="MobiDB-lite"/>
    </source>
</evidence>
<accession>A0A2A2LZG6</accession>
<feature type="region of interest" description="Disordered" evidence="1">
    <location>
        <begin position="237"/>
        <end position="257"/>
    </location>
</feature>
<protein>
    <recommendedName>
        <fullName evidence="4">WD repeat-containing protein 60</fullName>
    </recommendedName>
</protein>
<dbReference type="GO" id="GO:0005868">
    <property type="term" value="C:cytoplasmic dynein complex"/>
    <property type="evidence" value="ECO:0007669"/>
    <property type="project" value="InterPro"/>
</dbReference>
<evidence type="ECO:0000313" key="2">
    <source>
        <dbReference type="EMBL" id="PAV91644.1"/>
    </source>
</evidence>
<dbReference type="GO" id="GO:0042073">
    <property type="term" value="P:intraciliary transport"/>
    <property type="evidence" value="ECO:0007669"/>
    <property type="project" value="InterPro"/>
</dbReference>
<dbReference type="Proteomes" id="UP000218231">
    <property type="component" value="Unassembled WGS sequence"/>
</dbReference>
<dbReference type="OrthoDB" id="2162425at2759"/>
<comment type="caution">
    <text evidence="2">The sequence shown here is derived from an EMBL/GenBank/DDBJ whole genome shotgun (WGS) entry which is preliminary data.</text>
</comment>
<dbReference type="PANTHER" id="PTHR16022">
    <property type="entry name" value="WD REPEAT DOMAIN 60"/>
    <property type="match status" value="1"/>
</dbReference>
<proteinExistence type="predicted"/>
<reference evidence="2 3" key="1">
    <citation type="journal article" date="2017" name="Curr. Biol.">
        <title>Genome architecture and evolution of a unichromosomal asexual nematode.</title>
        <authorList>
            <person name="Fradin H."/>
            <person name="Zegar C."/>
            <person name="Gutwein M."/>
            <person name="Lucas J."/>
            <person name="Kovtun M."/>
            <person name="Corcoran D."/>
            <person name="Baugh L.R."/>
            <person name="Kiontke K."/>
            <person name="Gunsalus K."/>
            <person name="Fitch D.H."/>
            <person name="Piano F."/>
        </authorList>
    </citation>
    <scope>NUCLEOTIDE SEQUENCE [LARGE SCALE GENOMIC DNA]</scope>
    <source>
        <strain evidence="2">PF1309</strain>
    </source>
</reference>
<dbReference type="EMBL" id="LIAE01006301">
    <property type="protein sequence ID" value="PAV91644.1"/>
    <property type="molecule type" value="Genomic_DNA"/>
</dbReference>
<dbReference type="InterPro" id="IPR015943">
    <property type="entry name" value="WD40/YVTN_repeat-like_dom_sf"/>
</dbReference>
<feature type="compositionally biased region" description="Basic and acidic residues" evidence="1">
    <location>
        <begin position="11"/>
        <end position="56"/>
    </location>
</feature>
<feature type="compositionally biased region" description="Acidic residues" evidence="1">
    <location>
        <begin position="66"/>
        <end position="85"/>
    </location>
</feature>
<gene>
    <name evidence="2" type="ORF">WR25_20126</name>
</gene>
<feature type="compositionally biased region" description="Low complexity" evidence="1">
    <location>
        <begin position="1"/>
        <end position="10"/>
    </location>
</feature>
<sequence length="578" mass="65318">MSKESSSSRSNSKDLKEKDSKRSRDRSKEKSKSSKSSSSKEKKKISSKDEVKKIKEVTPVPKQEEYAYEDDFEDYEEDFEDDIEEETPKVGQPIQSEVPQRKPQSDEIKKSSDPISEETPMLRRLASRQGGRPVEEEKKEKPKKAPLKMDRVLSASERTIDFSSPYTTDYEAMSDAEKKYRKLREMITLERVKFIILDQPPMKDYDYYMEMFGAVGKAQNSCQTGDDDLDEEVQTDEPTTETKWTMHPANDNFGWGTEGGGRQIDAAEAEEERNLQMFRENHLQKERLKQFMETAGQKDGSVCAFDSHEPESNFEESLPWIDSPNEIPLRLPAFDSSYASVMIHDGKVFPIVGIHAMKKESSSGALYALDESGTVSRWSPMWDTEGILGTRPGARFSMQLSGVIRPHDVVLKYNKGVFIFRSREHLYGEILCARFSPFDESIMAVGMSNGSIAIQKIGQSTPLTVLTPPRKSQFAITSLEWSPITSNILYSIHGGTIVLVWDISIGRIPQSINDLAEKAHVTILVTHAWKEIVNGPNGIAYMALGLLDGTVQVHALEPPRNKITDPLYSQLKKFEQGI</sequence>